<evidence type="ECO:0000313" key="1">
    <source>
        <dbReference type="EMBL" id="KAL3506721.1"/>
    </source>
</evidence>
<dbReference type="AlphaFoldDB" id="A0ABD2YH59"/>
<dbReference type="Proteomes" id="UP001630127">
    <property type="component" value="Unassembled WGS sequence"/>
</dbReference>
<accession>A0ABD2YH59</accession>
<reference evidence="1 2" key="1">
    <citation type="submission" date="2024-11" db="EMBL/GenBank/DDBJ databases">
        <title>A near-complete genome assembly of Cinchona calisaya.</title>
        <authorList>
            <person name="Lian D.C."/>
            <person name="Zhao X.W."/>
            <person name="Wei L."/>
        </authorList>
    </citation>
    <scope>NUCLEOTIDE SEQUENCE [LARGE SCALE GENOMIC DNA]</scope>
    <source>
        <tissue evidence="1">Nenye</tissue>
    </source>
</reference>
<evidence type="ECO:0000313" key="2">
    <source>
        <dbReference type="Proteomes" id="UP001630127"/>
    </source>
</evidence>
<protein>
    <submittedName>
        <fullName evidence="1">Uncharacterized protein</fullName>
    </submittedName>
</protein>
<name>A0ABD2YH59_9GENT</name>
<gene>
    <name evidence="1" type="ORF">ACH5RR_032103</name>
</gene>
<proteinExistence type="predicted"/>
<comment type="caution">
    <text evidence="1">The sequence shown here is derived from an EMBL/GenBank/DDBJ whole genome shotgun (WGS) entry which is preliminary data.</text>
</comment>
<dbReference type="EMBL" id="JBJUIK010000013">
    <property type="protein sequence ID" value="KAL3506721.1"/>
    <property type="molecule type" value="Genomic_DNA"/>
</dbReference>
<organism evidence="1 2">
    <name type="scientific">Cinchona calisaya</name>
    <dbReference type="NCBI Taxonomy" id="153742"/>
    <lineage>
        <taxon>Eukaryota</taxon>
        <taxon>Viridiplantae</taxon>
        <taxon>Streptophyta</taxon>
        <taxon>Embryophyta</taxon>
        <taxon>Tracheophyta</taxon>
        <taxon>Spermatophyta</taxon>
        <taxon>Magnoliopsida</taxon>
        <taxon>eudicotyledons</taxon>
        <taxon>Gunneridae</taxon>
        <taxon>Pentapetalae</taxon>
        <taxon>asterids</taxon>
        <taxon>lamiids</taxon>
        <taxon>Gentianales</taxon>
        <taxon>Rubiaceae</taxon>
        <taxon>Cinchonoideae</taxon>
        <taxon>Cinchoneae</taxon>
        <taxon>Cinchona</taxon>
    </lineage>
</organism>
<sequence>MCATLRFSKSIIVYVQRSRSDHCPILLNPDVNTSYRKEKPVRLESFWLSNLAMQAIVSKNEEKKPNRISISIENFITDVKYTSSSRLAILVNGIPSEWITSSRAIG</sequence>
<keyword evidence="2" id="KW-1185">Reference proteome</keyword>